<protein>
    <submittedName>
        <fullName evidence="1">Uncharacterized protein</fullName>
    </submittedName>
</protein>
<organism evidence="1 2">
    <name type="scientific">Phaeobacter piscinae</name>
    <dbReference type="NCBI Taxonomy" id="1580596"/>
    <lineage>
        <taxon>Bacteria</taxon>
        <taxon>Pseudomonadati</taxon>
        <taxon>Pseudomonadota</taxon>
        <taxon>Alphaproteobacteria</taxon>
        <taxon>Rhodobacterales</taxon>
        <taxon>Roseobacteraceae</taxon>
        <taxon>Phaeobacter</taxon>
    </lineage>
</organism>
<dbReference type="Proteomes" id="UP000218606">
    <property type="component" value="Chromosome"/>
</dbReference>
<proteinExistence type="predicted"/>
<evidence type="ECO:0000313" key="2">
    <source>
        <dbReference type="Proteomes" id="UP000218606"/>
    </source>
</evidence>
<dbReference type="AlphaFoldDB" id="A0AAN1GQS4"/>
<reference evidence="1 2" key="1">
    <citation type="journal article" date="2017" name="Front. Microbiol.">
        <title>Phaeobacter piscinae sp. nov., a species of the Roseobacter group and potential aquaculture probiont.</title>
        <authorList>
            <person name="Sonnenschein E.C."/>
            <person name="Phippen C.B.W."/>
            <person name="Nielsen K.F."/>
            <person name="Mateiu R.V."/>
            <person name="Melchiorsen J."/>
            <person name="Gram L."/>
            <person name="Overmann J."/>
            <person name="Freese H.M."/>
        </authorList>
    </citation>
    <scope>NUCLEOTIDE SEQUENCE [LARGE SCALE GENOMIC DNA]</scope>
    <source>
        <strain evidence="1 2">P13</strain>
    </source>
</reference>
<dbReference type="EMBL" id="CP010767">
    <property type="protein sequence ID" value="ATG43477.1"/>
    <property type="molecule type" value="Genomic_DNA"/>
</dbReference>
<gene>
    <name evidence="1" type="ORF">PhaeoP13_01537</name>
</gene>
<accession>A0AAN1GQS4</accession>
<name>A0AAN1GQS4_9RHOB</name>
<sequence length="68" mass="7667">MRPDRYSQTNQRAHFLAAADRRLTMGNGCTAIPIICCNQLLLDLHVLQRLYRPVCLCSDTRAGNPPLL</sequence>
<evidence type="ECO:0000313" key="1">
    <source>
        <dbReference type="EMBL" id="ATG43477.1"/>
    </source>
</evidence>